<dbReference type="GO" id="GO:0006313">
    <property type="term" value="P:DNA transposition"/>
    <property type="evidence" value="ECO:0007669"/>
    <property type="project" value="InterPro"/>
</dbReference>
<reference evidence="2" key="1">
    <citation type="journal article" date="2015" name="Nature">
        <title>Complex archaea that bridge the gap between prokaryotes and eukaryotes.</title>
        <authorList>
            <person name="Spang A."/>
            <person name="Saw J.H."/>
            <person name="Jorgensen S.L."/>
            <person name="Zaremba-Niedzwiedzka K."/>
            <person name="Martijn J."/>
            <person name="Lind A.E."/>
            <person name="van Eijk R."/>
            <person name="Schleper C."/>
            <person name="Guy L."/>
            <person name="Ettema T.J."/>
        </authorList>
    </citation>
    <scope>NUCLEOTIDE SEQUENCE</scope>
</reference>
<protein>
    <recommendedName>
        <fullName evidence="1">Transposase IS801/IS1294 domain-containing protein</fullName>
    </recommendedName>
</protein>
<feature type="non-terminal residue" evidence="2">
    <location>
        <position position="1"/>
    </location>
</feature>
<dbReference type="EMBL" id="LAZR01063304">
    <property type="protein sequence ID" value="KKK59761.1"/>
    <property type="molecule type" value="Genomic_DNA"/>
</dbReference>
<dbReference type="GO" id="GO:0004803">
    <property type="term" value="F:transposase activity"/>
    <property type="evidence" value="ECO:0007669"/>
    <property type="project" value="InterPro"/>
</dbReference>
<gene>
    <name evidence="2" type="ORF">LCGC14_3031170</name>
</gene>
<evidence type="ECO:0000313" key="2">
    <source>
        <dbReference type="EMBL" id="KKK59761.1"/>
    </source>
</evidence>
<dbReference type="InterPro" id="IPR007069">
    <property type="entry name" value="Transposase_32"/>
</dbReference>
<comment type="caution">
    <text evidence="2">The sequence shown here is derived from an EMBL/GenBank/DDBJ whole genome shotgun (WGS) entry which is preliminary data.</text>
</comment>
<sequence length="253" mass="28038">AVPKRLRPYLLYNRALLGDLSRVAARTITAFIRTTVGEPGLSVGIVASIQTHGSLANWHPHLHLLVTDGGFRADGTFVPLPLHDVTTLTEAFRRAVLRLFVRRELMDVEAAHGMLAWPHSGFHVHDGVWVSAGDHEFAVRLARYCARNPVALSRLEYQSDTATVTYHSDKPTGPTAGSETLDAVEFLASSPEVSVDPVRKRLRLLQQRTRCAEIRTFHGVLTTRCRHWMSHSPALQARALSHSATCPGNRNYA</sequence>
<dbReference type="GO" id="GO:0003677">
    <property type="term" value="F:DNA binding"/>
    <property type="evidence" value="ECO:0007669"/>
    <property type="project" value="InterPro"/>
</dbReference>
<dbReference type="AlphaFoldDB" id="A0A0F8ZII2"/>
<name>A0A0F8ZII2_9ZZZZ</name>
<accession>A0A0F8ZII2</accession>
<proteinExistence type="predicted"/>
<evidence type="ECO:0000259" key="1">
    <source>
        <dbReference type="Pfam" id="PF04986"/>
    </source>
</evidence>
<feature type="domain" description="Transposase IS801/IS1294" evidence="1">
    <location>
        <begin position="44"/>
        <end position="188"/>
    </location>
</feature>
<organism evidence="2">
    <name type="scientific">marine sediment metagenome</name>
    <dbReference type="NCBI Taxonomy" id="412755"/>
    <lineage>
        <taxon>unclassified sequences</taxon>
        <taxon>metagenomes</taxon>
        <taxon>ecological metagenomes</taxon>
    </lineage>
</organism>
<dbReference type="Pfam" id="PF04986">
    <property type="entry name" value="Y2_Tnp"/>
    <property type="match status" value="1"/>
</dbReference>